<dbReference type="GO" id="GO:0006465">
    <property type="term" value="P:signal peptide processing"/>
    <property type="evidence" value="ECO:0007669"/>
    <property type="project" value="TreeGrafter"/>
</dbReference>
<feature type="transmembrane region" description="Helical" evidence="7">
    <location>
        <begin position="119"/>
        <end position="139"/>
    </location>
</feature>
<feature type="domain" description="Prepilin peptidase A24 N-terminal" evidence="9">
    <location>
        <begin position="7"/>
        <end position="89"/>
    </location>
</feature>
<evidence type="ECO:0000256" key="2">
    <source>
        <dbReference type="ARBA" id="ARBA00005801"/>
    </source>
</evidence>
<feature type="domain" description="Prepilin type IV endopeptidase peptidase" evidence="8">
    <location>
        <begin position="100"/>
        <end position="204"/>
    </location>
</feature>
<feature type="transmembrane region" description="Helical" evidence="7">
    <location>
        <begin position="96"/>
        <end position="112"/>
    </location>
</feature>
<evidence type="ECO:0000256" key="5">
    <source>
        <dbReference type="ARBA" id="ARBA00022989"/>
    </source>
</evidence>
<dbReference type="RefSeq" id="WP_072829968.1">
    <property type="nucleotide sequence ID" value="NZ_FQXP01000003.1"/>
</dbReference>
<keyword evidence="6 7" id="KW-0472">Membrane</keyword>
<feature type="transmembrane region" description="Helical" evidence="7">
    <location>
        <begin position="72"/>
        <end position="90"/>
    </location>
</feature>
<feature type="transmembrane region" description="Helical" evidence="7">
    <location>
        <begin position="221"/>
        <end position="240"/>
    </location>
</feature>
<dbReference type="EMBL" id="FQXP01000003">
    <property type="protein sequence ID" value="SHH51754.1"/>
    <property type="molecule type" value="Genomic_DNA"/>
</dbReference>
<evidence type="ECO:0000256" key="4">
    <source>
        <dbReference type="ARBA" id="ARBA00022692"/>
    </source>
</evidence>
<evidence type="ECO:0000256" key="3">
    <source>
        <dbReference type="ARBA" id="ARBA00022475"/>
    </source>
</evidence>
<keyword evidence="3" id="KW-1003">Cell membrane</keyword>
<keyword evidence="4 7" id="KW-0812">Transmembrane</keyword>
<keyword evidence="11" id="KW-1185">Reference proteome</keyword>
<sequence>MSIFVFVFGLLIGSFLNVCIYRIPKEESIAYPPSHCTSCNNRIKSYDLIPVISWILLKGKCRHCKEKISVRYTLVELFTGVIYLSLFLKYGLTLEFLKFIILSSFLIVIGLIDYDTTDVYTVTTWVPIIIGALFIGYKAYVGQDYLTYIYGFLACGGIIALIILLTKGMGWGDAEICALGGIFLGLSNGLLMMLLSFVIGGTVGAYLLATKKKSRKDYIPFGPYIAMAAIIVSLFGSYILEWYMKTFL</sequence>
<dbReference type="PANTHER" id="PTHR30487:SF0">
    <property type="entry name" value="PREPILIN LEADER PEPTIDASE_N-METHYLTRANSFERASE-RELATED"/>
    <property type="match status" value="1"/>
</dbReference>
<comment type="subcellular location">
    <subcellularLocation>
        <location evidence="1">Cell membrane</location>
        <topology evidence="1">Multi-pass membrane protein</topology>
    </subcellularLocation>
</comment>
<dbReference type="Pfam" id="PF06750">
    <property type="entry name" value="A24_N_bact"/>
    <property type="match status" value="1"/>
</dbReference>
<evidence type="ECO:0000259" key="8">
    <source>
        <dbReference type="Pfam" id="PF01478"/>
    </source>
</evidence>
<evidence type="ECO:0000313" key="10">
    <source>
        <dbReference type="EMBL" id="SHH51754.1"/>
    </source>
</evidence>
<comment type="similarity">
    <text evidence="2">Belongs to the peptidase A24 family.</text>
</comment>
<dbReference type="GO" id="GO:0005886">
    <property type="term" value="C:plasma membrane"/>
    <property type="evidence" value="ECO:0007669"/>
    <property type="project" value="UniProtKB-SubCell"/>
</dbReference>
<reference evidence="10 11" key="1">
    <citation type="submission" date="2016-11" db="EMBL/GenBank/DDBJ databases">
        <authorList>
            <person name="Jaros S."/>
            <person name="Januszkiewicz K."/>
            <person name="Wedrychowicz H."/>
        </authorList>
    </citation>
    <scope>NUCLEOTIDE SEQUENCE [LARGE SCALE GENOMIC DNA]</scope>
    <source>
        <strain evidence="10 11">DSM 3089</strain>
    </source>
</reference>
<dbReference type="Proteomes" id="UP000184526">
    <property type="component" value="Unassembled WGS sequence"/>
</dbReference>
<evidence type="ECO:0000313" key="11">
    <source>
        <dbReference type="Proteomes" id="UP000184526"/>
    </source>
</evidence>
<name>A0A1M5TM05_9CLOT</name>
<dbReference type="InterPro" id="IPR050882">
    <property type="entry name" value="Prepilin_peptidase/N-MTase"/>
</dbReference>
<evidence type="ECO:0000259" key="9">
    <source>
        <dbReference type="Pfam" id="PF06750"/>
    </source>
</evidence>
<feature type="transmembrane region" description="Helical" evidence="7">
    <location>
        <begin position="6"/>
        <end position="23"/>
    </location>
</feature>
<dbReference type="STRING" id="1121306.SAMN02745196_00637"/>
<feature type="transmembrane region" description="Helical" evidence="7">
    <location>
        <begin position="176"/>
        <end position="209"/>
    </location>
</feature>
<dbReference type="GO" id="GO:0032259">
    <property type="term" value="P:methylation"/>
    <property type="evidence" value="ECO:0007669"/>
    <property type="project" value="UniProtKB-KW"/>
</dbReference>
<evidence type="ECO:0000256" key="7">
    <source>
        <dbReference type="SAM" id="Phobius"/>
    </source>
</evidence>
<keyword evidence="10" id="KW-0489">Methyltransferase</keyword>
<keyword evidence="5 7" id="KW-1133">Transmembrane helix</keyword>
<dbReference type="AlphaFoldDB" id="A0A1M5TM05"/>
<organism evidence="10 11">
    <name type="scientific">Clostridium collagenovorans DSM 3089</name>
    <dbReference type="NCBI Taxonomy" id="1121306"/>
    <lineage>
        <taxon>Bacteria</taxon>
        <taxon>Bacillati</taxon>
        <taxon>Bacillota</taxon>
        <taxon>Clostridia</taxon>
        <taxon>Eubacteriales</taxon>
        <taxon>Clostridiaceae</taxon>
        <taxon>Clostridium</taxon>
    </lineage>
</organism>
<keyword evidence="10" id="KW-0808">Transferase</keyword>
<dbReference type="GO" id="GO:0008168">
    <property type="term" value="F:methyltransferase activity"/>
    <property type="evidence" value="ECO:0007669"/>
    <property type="project" value="UniProtKB-KW"/>
</dbReference>
<proteinExistence type="inferred from homology"/>
<evidence type="ECO:0000256" key="1">
    <source>
        <dbReference type="ARBA" id="ARBA00004651"/>
    </source>
</evidence>
<protein>
    <submittedName>
        <fullName evidence="10">Leader peptidase (Prepilin peptidase) / N-methyltransferase</fullName>
    </submittedName>
</protein>
<accession>A0A1M5TM05</accession>
<dbReference type="Pfam" id="PF01478">
    <property type="entry name" value="Peptidase_A24"/>
    <property type="match status" value="1"/>
</dbReference>
<dbReference type="OrthoDB" id="9789291at2"/>
<evidence type="ECO:0000256" key="6">
    <source>
        <dbReference type="ARBA" id="ARBA00023136"/>
    </source>
</evidence>
<dbReference type="InterPro" id="IPR000045">
    <property type="entry name" value="Prepilin_IV_endopep_pep"/>
</dbReference>
<dbReference type="PANTHER" id="PTHR30487">
    <property type="entry name" value="TYPE 4 PREPILIN-LIKE PROTEINS LEADER PEPTIDE-PROCESSING ENZYME"/>
    <property type="match status" value="1"/>
</dbReference>
<dbReference type="Gene3D" id="1.20.120.1220">
    <property type="match status" value="1"/>
</dbReference>
<dbReference type="InterPro" id="IPR010627">
    <property type="entry name" value="Prepilin_pept_A24_N"/>
</dbReference>
<dbReference type="GO" id="GO:0004190">
    <property type="term" value="F:aspartic-type endopeptidase activity"/>
    <property type="evidence" value="ECO:0007669"/>
    <property type="project" value="InterPro"/>
</dbReference>
<gene>
    <name evidence="10" type="ORF">SAMN02745196_00637</name>
</gene>
<feature type="transmembrane region" description="Helical" evidence="7">
    <location>
        <begin position="145"/>
        <end position="164"/>
    </location>
</feature>